<comment type="subcellular location">
    <subcellularLocation>
        <location evidence="2">Cytoplasm</location>
    </subcellularLocation>
</comment>
<dbReference type="GO" id="GO:0006508">
    <property type="term" value="P:proteolysis"/>
    <property type="evidence" value="ECO:0007669"/>
    <property type="project" value="UniProtKB-KW"/>
</dbReference>
<dbReference type="SUPFAM" id="SSF53474">
    <property type="entry name" value="alpha/beta-Hydrolases"/>
    <property type="match status" value="1"/>
</dbReference>
<keyword evidence="7" id="KW-0963">Cytoplasm</keyword>
<gene>
    <name evidence="12" type="ORF">PTE30175_01360</name>
</gene>
<evidence type="ECO:0000256" key="1">
    <source>
        <dbReference type="ARBA" id="ARBA00001585"/>
    </source>
</evidence>
<evidence type="ECO:0000256" key="9">
    <source>
        <dbReference type="ARBA" id="ARBA00022801"/>
    </source>
</evidence>
<dbReference type="GO" id="GO:0004177">
    <property type="term" value="F:aminopeptidase activity"/>
    <property type="evidence" value="ECO:0007669"/>
    <property type="project" value="UniProtKB-KW"/>
</dbReference>
<dbReference type="Proteomes" id="UP000414233">
    <property type="component" value="Unassembled WGS sequence"/>
</dbReference>
<dbReference type="EC" id="3.4.11.5" evidence="4"/>
<evidence type="ECO:0000313" key="12">
    <source>
        <dbReference type="EMBL" id="VVD87122.1"/>
    </source>
</evidence>
<feature type="domain" description="AB hydrolase-1" evidence="11">
    <location>
        <begin position="31"/>
        <end position="285"/>
    </location>
</feature>
<evidence type="ECO:0000256" key="5">
    <source>
        <dbReference type="ARBA" id="ARBA00021843"/>
    </source>
</evidence>
<dbReference type="PRINTS" id="PR00793">
    <property type="entry name" value="PROAMNOPTASE"/>
</dbReference>
<organism evidence="12 13">
    <name type="scientific">Pandoraea terrae</name>
    <dbReference type="NCBI Taxonomy" id="1537710"/>
    <lineage>
        <taxon>Bacteria</taxon>
        <taxon>Pseudomonadati</taxon>
        <taxon>Pseudomonadota</taxon>
        <taxon>Betaproteobacteria</taxon>
        <taxon>Burkholderiales</taxon>
        <taxon>Burkholderiaceae</taxon>
        <taxon>Pandoraea</taxon>
    </lineage>
</organism>
<name>A0A5E4TIM3_9BURK</name>
<accession>A0A5E4TIM3</accession>
<dbReference type="Pfam" id="PF00561">
    <property type="entry name" value="Abhydrolase_1"/>
    <property type="match status" value="1"/>
</dbReference>
<dbReference type="InterPro" id="IPR029058">
    <property type="entry name" value="AB_hydrolase_fold"/>
</dbReference>
<evidence type="ECO:0000256" key="7">
    <source>
        <dbReference type="ARBA" id="ARBA00022490"/>
    </source>
</evidence>
<dbReference type="PANTHER" id="PTHR43722:SF1">
    <property type="entry name" value="PROLINE IMINOPEPTIDASE"/>
    <property type="match status" value="1"/>
</dbReference>
<evidence type="ECO:0000259" key="11">
    <source>
        <dbReference type="Pfam" id="PF00561"/>
    </source>
</evidence>
<dbReference type="GO" id="GO:0005737">
    <property type="term" value="C:cytoplasm"/>
    <property type="evidence" value="ECO:0007669"/>
    <property type="project" value="UniProtKB-SubCell"/>
</dbReference>
<dbReference type="PRINTS" id="PR00111">
    <property type="entry name" value="ABHYDROLASE"/>
</dbReference>
<proteinExistence type="inferred from homology"/>
<comment type="catalytic activity">
    <reaction evidence="1">
        <text>Release of N-terminal proline from a peptide.</text>
        <dbReference type="EC" id="3.4.11.5"/>
    </reaction>
</comment>
<dbReference type="InterPro" id="IPR005944">
    <property type="entry name" value="Pro_iminopeptidase"/>
</dbReference>
<evidence type="ECO:0000256" key="2">
    <source>
        <dbReference type="ARBA" id="ARBA00004496"/>
    </source>
</evidence>
<evidence type="ECO:0000256" key="3">
    <source>
        <dbReference type="ARBA" id="ARBA00010088"/>
    </source>
</evidence>
<dbReference type="EMBL" id="CABPRZ010000004">
    <property type="protein sequence ID" value="VVD87122.1"/>
    <property type="molecule type" value="Genomic_DNA"/>
</dbReference>
<dbReference type="InterPro" id="IPR000073">
    <property type="entry name" value="AB_hydrolase_1"/>
</dbReference>
<evidence type="ECO:0000313" key="13">
    <source>
        <dbReference type="Proteomes" id="UP000414233"/>
    </source>
</evidence>
<keyword evidence="6 12" id="KW-0031">Aminopeptidase</keyword>
<dbReference type="InterPro" id="IPR002410">
    <property type="entry name" value="Peptidase_S33"/>
</dbReference>
<reference evidence="12 13" key="1">
    <citation type="submission" date="2019-08" db="EMBL/GenBank/DDBJ databases">
        <authorList>
            <person name="Peeters C."/>
        </authorList>
    </citation>
    <scope>NUCLEOTIDE SEQUENCE [LARGE SCALE GENOMIC DNA]</scope>
    <source>
        <strain evidence="12 13">LMG 30175</strain>
    </source>
</reference>
<sequence length="328" mass="35417">MPNAFASHRIVRTPDGHRLFVRTLGSPDGVPVLVLHGGPGSGASPALAQGFDLERVRLVLPDQRGAGRSRPRGSTRRNGLPQLVADLERIRAALGAAPWMVVGGSWGAALALAYAAYCPHAVRALVLRGTFTATRSALRQFFSPRRRVKSRSVPTTCVFGDISVSRVLHRWTRVFRSGTPGATVPRLRAWQARERALLGLPPVPARAVHRLAPLRHKYRIQTHLLARYGGFGPRGVKALLPRLRRWQGPAIAVHGRADRVCPPAGLRRLQADWPALSVRWVAAGHRADEPAMREALRGAIEAAIAAGAVQGACHSSLLACGESNGILR</sequence>
<dbReference type="Gene3D" id="3.40.50.1820">
    <property type="entry name" value="alpha/beta hydrolase"/>
    <property type="match status" value="1"/>
</dbReference>
<protein>
    <recommendedName>
        <fullName evidence="5">Proline iminopeptidase</fullName>
        <ecNumber evidence="4">3.4.11.5</ecNumber>
    </recommendedName>
    <alternativeName>
        <fullName evidence="10">Prolyl aminopeptidase</fullName>
    </alternativeName>
</protein>
<dbReference type="AlphaFoldDB" id="A0A5E4TIM3"/>
<keyword evidence="8" id="KW-0645">Protease</keyword>
<dbReference type="PANTHER" id="PTHR43722">
    <property type="entry name" value="PROLINE IMINOPEPTIDASE"/>
    <property type="match status" value="1"/>
</dbReference>
<dbReference type="RefSeq" id="WP_224788628.1">
    <property type="nucleotide sequence ID" value="NZ_CABPRZ010000004.1"/>
</dbReference>
<evidence type="ECO:0000256" key="4">
    <source>
        <dbReference type="ARBA" id="ARBA00012568"/>
    </source>
</evidence>
<comment type="similarity">
    <text evidence="3">Belongs to the peptidase S33 family.</text>
</comment>
<keyword evidence="13" id="KW-1185">Reference proteome</keyword>
<keyword evidence="9 12" id="KW-0378">Hydrolase</keyword>
<evidence type="ECO:0000256" key="8">
    <source>
        <dbReference type="ARBA" id="ARBA00022670"/>
    </source>
</evidence>
<evidence type="ECO:0000256" key="10">
    <source>
        <dbReference type="ARBA" id="ARBA00029605"/>
    </source>
</evidence>
<evidence type="ECO:0000256" key="6">
    <source>
        <dbReference type="ARBA" id="ARBA00022438"/>
    </source>
</evidence>